<sequence>MPNCTNEPIKLGRVGRRVVEASFDGGDIVSDGGVLLLRQVDQRIGLSKAIARVFEDRRRRASVSHSMRDLLAQRVYGLCCGWEDVCDHNVLRRDLAMQTAVGRADDLASAPTLSRLETSSTRAQAAALHGVLLDQFIASKAKRPKELVLDIDATHMPLHGEQEKSHFHRYYDNYCYLPLYVFCGQDILACVLRPSSRDPAGILSALIKLISRRLRQAWPRIRIIVRGDSGFCRHQALRHFEKWGLHYIVGLQKNSALLQRVELAELALAEMYQKAGSKQRMIGEFTYAAGTWDRQRRVIARLEHDARGANPRFIVTNLTGGPKALYERVYCARGEAENRIKEAQLDLFGRRASCHKFQANQLRLLLAAFAYTLMINLRRLALVGTELARACTATIRIKLLKIGAAVVRNTRRVRVMLASQHPLKHVFLTAARALAP</sequence>
<feature type="domain" description="Transposase DDE" evidence="1">
    <location>
        <begin position="14"/>
        <end position="434"/>
    </location>
</feature>
<dbReference type="InterPro" id="IPR047960">
    <property type="entry name" value="Transpos_IS1380"/>
</dbReference>
<dbReference type="AlphaFoldDB" id="A0A2D2DPA5"/>
<dbReference type="InterPro" id="IPR025668">
    <property type="entry name" value="Tnp_DDE_dom"/>
</dbReference>
<dbReference type="OrthoDB" id="476248at2"/>
<evidence type="ECO:0000259" key="1">
    <source>
        <dbReference type="Pfam" id="PF13701"/>
    </source>
</evidence>
<dbReference type="KEGG" id="mass:CR152_21420"/>
<name>A0A2D2DPA5_9BURK</name>
<accession>A0A2D2DPA5</accession>
<proteinExistence type="predicted"/>
<protein>
    <submittedName>
        <fullName evidence="2">IS1380 family transposase</fullName>
    </submittedName>
</protein>
<dbReference type="Proteomes" id="UP000229897">
    <property type="component" value="Chromosome"/>
</dbReference>
<gene>
    <name evidence="2" type="ORF">CR152_21420</name>
</gene>
<dbReference type="Pfam" id="PF13701">
    <property type="entry name" value="DDE_Tnp_1_4"/>
    <property type="match status" value="1"/>
</dbReference>
<reference evidence="2" key="1">
    <citation type="submission" date="2017-10" db="EMBL/GenBank/DDBJ databases">
        <title>Massilia psychrophilum sp. nov., a novel purple-pigmented bacterium isolated from Tianshan glacier, Xinjiang Municipality, China.</title>
        <authorList>
            <person name="Wang H."/>
        </authorList>
    </citation>
    <scope>NUCLEOTIDE SEQUENCE [LARGE SCALE GENOMIC DNA]</scope>
    <source>
        <strain evidence="2">B2</strain>
    </source>
</reference>
<evidence type="ECO:0000313" key="3">
    <source>
        <dbReference type="Proteomes" id="UP000229897"/>
    </source>
</evidence>
<evidence type="ECO:0000313" key="2">
    <source>
        <dbReference type="EMBL" id="ATQ76790.1"/>
    </source>
</evidence>
<keyword evidence="3" id="KW-1185">Reference proteome</keyword>
<dbReference type="RefSeq" id="WP_099878306.1">
    <property type="nucleotide sequence ID" value="NZ_CP024608.1"/>
</dbReference>
<dbReference type="EMBL" id="CP024608">
    <property type="protein sequence ID" value="ATQ76790.1"/>
    <property type="molecule type" value="Genomic_DNA"/>
</dbReference>
<dbReference type="NCBIfam" id="NF033539">
    <property type="entry name" value="transpos_IS1380"/>
    <property type="match status" value="1"/>
</dbReference>
<organism evidence="2 3">
    <name type="scientific">Massilia violaceinigra</name>
    <dbReference type="NCBI Taxonomy" id="2045208"/>
    <lineage>
        <taxon>Bacteria</taxon>
        <taxon>Pseudomonadati</taxon>
        <taxon>Pseudomonadota</taxon>
        <taxon>Betaproteobacteria</taxon>
        <taxon>Burkholderiales</taxon>
        <taxon>Oxalobacteraceae</taxon>
        <taxon>Telluria group</taxon>
        <taxon>Massilia</taxon>
    </lineage>
</organism>